<keyword evidence="1" id="KW-1133">Transmembrane helix</keyword>
<protein>
    <submittedName>
        <fullName evidence="2">Uncharacterized protein</fullName>
    </submittedName>
</protein>
<dbReference type="Proteomes" id="UP000027222">
    <property type="component" value="Unassembled WGS sequence"/>
</dbReference>
<proteinExistence type="predicted"/>
<evidence type="ECO:0000313" key="2">
    <source>
        <dbReference type="EMBL" id="KDR85727.1"/>
    </source>
</evidence>
<sequence>MEWNTHSRRRQRWYLDILFRLGSPLSLSLEGVAVVVNWFVFGFCVVVRVWDLWRDEGEFIYPTYRRKKMTSMSTVGQRSTDQRHWSEIC</sequence>
<dbReference type="HOGENOM" id="CLU_2454869_0_0_1"/>
<gene>
    <name evidence="2" type="ORF">GALMADRAFT_382344</name>
</gene>
<dbReference type="EMBL" id="KL142367">
    <property type="protein sequence ID" value="KDR85727.1"/>
    <property type="molecule type" value="Genomic_DNA"/>
</dbReference>
<keyword evidence="3" id="KW-1185">Reference proteome</keyword>
<accession>A0A067TTR9</accession>
<reference evidence="3" key="1">
    <citation type="journal article" date="2014" name="Proc. Natl. Acad. Sci. U.S.A.">
        <title>Extensive sampling of basidiomycete genomes demonstrates inadequacy of the white-rot/brown-rot paradigm for wood decay fungi.</title>
        <authorList>
            <person name="Riley R."/>
            <person name="Salamov A.A."/>
            <person name="Brown D.W."/>
            <person name="Nagy L.G."/>
            <person name="Floudas D."/>
            <person name="Held B.W."/>
            <person name="Levasseur A."/>
            <person name="Lombard V."/>
            <person name="Morin E."/>
            <person name="Otillar R."/>
            <person name="Lindquist E.A."/>
            <person name="Sun H."/>
            <person name="LaButti K.M."/>
            <person name="Schmutz J."/>
            <person name="Jabbour D."/>
            <person name="Luo H."/>
            <person name="Baker S.E."/>
            <person name="Pisabarro A.G."/>
            <person name="Walton J.D."/>
            <person name="Blanchette R.A."/>
            <person name="Henrissat B."/>
            <person name="Martin F."/>
            <person name="Cullen D."/>
            <person name="Hibbett D.S."/>
            <person name="Grigoriev I.V."/>
        </authorList>
    </citation>
    <scope>NUCLEOTIDE SEQUENCE [LARGE SCALE GENOMIC DNA]</scope>
    <source>
        <strain evidence="3">CBS 339.88</strain>
    </source>
</reference>
<evidence type="ECO:0000313" key="3">
    <source>
        <dbReference type="Proteomes" id="UP000027222"/>
    </source>
</evidence>
<dbReference type="AlphaFoldDB" id="A0A067TTR9"/>
<organism evidence="2 3">
    <name type="scientific">Galerina marginata (strain CBS 339.88)</name>
    <dbReference type="NCBI Taxonomy" id="685588"/>
    <lineage>
        <taxon>Eukaryota</taxon>
        <taxon>Fungi</taxon>
        <taxon>Dikarya</taxon>
        <taxon>Basidiomycota</taxon>
        <taxon>Agaricomycotina</taxon>
        <taxon>Agaricomycetes</taxon>
        <taxon>Agaricomycetidae</taxon>
        <taxon>Agaricales</taxon>
        <taxon>Agaricineae</taxon>
        <taxon>Strophariaceae</taxon>
        <taxon>Galerina</taxon>
    </lineage>
</organism>
<name>A0A067TTR9_GALM3</name>
<keyword evidence="1" id="KW-0472">Membrane</keyword>
<evidence type="ECO:0000256" key="1">
    <source>
        <dbReference type="SAM" id="Phobius"/>
    </source>
</evidence>
<feature type="transmembrane region" description="Helical" evidence="1">
    <location>
        <begin position="21"/>
        <end position="50"/>
    </location>
</feature>
<keyword evidence="1" id="KW-0812">Transmembrane</keyword>